<dbReference type="Pfam" id="PF03936">
    <property type="entry name" value="Terpene_synth_C"/>
    <property type="match status" value="1"/>
</dbReference>
<evidence type="ECO:0000256" key="1">
    <source>
        <dbReference type="ARBA" id="ARBA00001946"/>
    </source>
</evidence>
<feature type="domain" description="Terpene synthase metal-binding" evidence="7">
    <location>
        <begin position="271"/>
        <end position="510"/>
    </location>
</feature>
<evidence type="ECO:0000256" key="5">
    <source>
        <dbReference type="SAM" id="MobiDB-lite"/>
    </source>
</evidence>
<evidence type="ECO:0008006" key="10">
    <source>
        <dbReference type="Google" id="ProtNLM"/>
    </source>
</evidence>
<keyword evidence="3" id="KW-0460">Magnesium</keyword>
<dbReference type="Pfam" id="PF01397">
    <property type="entry name" value="Terpene_synth"/>
    <property type="match status" value="1"/>
</dbReference>
<dbReference type="EMBL" id="JBGMDY010000006">
    <property type="protein sequence ID" value="KAL2331792.1"/>
    <property type="molecule type" value="Genomic_DNA"/>
</dbReference>
<dbReference type="InterPro" id="IPR036965">
    <property type="entry name" value="Terpene_synth_N_sf"/>
</dbReference>
<dbReference type="InterPro" id="IPR008949">
    <property type="entry name" value="Isoprenoid_synthase_dom_sf"/>
</dbReference>
<dbReference type="InterPro" id="IPR034741">
    <property type="entry name" value="Terpene_cyclase-like_1_C"/>
</dbReference>
<evidence type="ECO:0000256" key="3">
    <source>
        <dbReference type="ARBA" id="ARBA00022842"/>
    </source>
</evidence>
<dbReference type="FunFam" id="1.10.600.10:FF:000007">
    <property type="entry name" value="Isoprene synthase, chloroplastic"/>
    <property type="match status" value="1"/>
</dbReference>
<keyword evidence="9" id="KW-1185">Reference proteome</keyword>
<gene>
    <name evidence="8" type="ORF">Fmac_019373</name>
</gene>
<feature type="region of interest" description="Disordered" evidence="5">
    <location>
        <begin position="1"/>
        <end position="21"/>
    </location>
</feature>
<dbReference type="InterPro" id="IPR044814">
    <property type="entry name" value="Terpene_cyclase_plant_C1"/>
</dbReference>
<dbReference type="InterPro" id="IPR008930">
    <property type="entry name" value="Terpenoid_cyclase/PrenylTrfase"/>
</dbReference>
<evidence type="ECO:0000256" key="4">
    <source>
        <dbReference type="ARBA" id="ARBA00023239"/>
    </source>
</evidence>
<dbReference type="GO" id="GO:0046872">
    <property type="term" value="F:metal ion binding"/>
    <property type="evidence" value="ECO:0007669"/>
    <property type="project" value="UniProtKB-KW"/>
</dbReference>
<keyword evidence="4" id="KW-0456">Lyase</keyword>
<comment type="cofactor">
    <cofactor evidence="1">
        <name>Mg(2+)</name>
        <dbReference type="ChEBI" id="CHEBI:18420"/>
    </cofactor>
</comment>
<feature type="domain" description="Terpene synthase N-terminal" evidence="6">
    <location>
        <begin position="65"/>
        <end position="202"/>
    </location>
</feature>
<evidence type="ECO:0000313" key="9">
    <source>
        <dbReference type="Proteomes" id="UP001603857"/>
    </source>
</evidence>
<reference evidence="8 9" key="1">
    <citation type="submission" date="2024-08" db="EMBL/GenBank/DDBJ databases">
        <title>Insights into the chromosomal genome structure of Flemingia macrophylla.</title>
        <authorList>
            <person name="Ding Y."/>
            <person name="Zhao Y."/>
            <person name="Bi W."/>
            <person name="Wu M."/>
            <person name="Zhao G."/>
            <person name="Gong Y."/>
            <person name="Li W."/>
            <person name="Zhang P."/>
        </authorList>
    </citation>
    <scope>NUCLEOTIDE SEQUENCE [LARGE SCALE GENOMIC DNA]</scope>
    <source>
        <strain evidence="8">DYQJB</strain>
        <tissue evidence="8">Leaf</tissue>
    </source>
</reference>
<proteinExistence type="predicted"/>
<dbReference type="PANTHER" id="PTHR31225:SF137">
    <property type="entry name" value="TERPENE SYNTHASE 11-RELATED"/>
    <property type="match status" value="1"/>
</dbReference>
<dbReference type="CDD" id="cd00684">
    <property type="entry name" value="Terpene_cyclase_plant_C1"/>
    <property type="match status" value="1"/>
</dbReference>
<protein>
    <recommendedName>
        <fullName evidence="10">Terpene synthase 11</fullName>
    </recommendedName>
</protein>
<dbReference type="SUPFAM" id="SSF48239">
    <property type="entry name" value="Terpenoid cyclases/Protein prenyltransferases"/>
    <property type="match status" value="1"/>
</dbReference>
<dbReference type="Proteomes" id="UP001603857">
    <property type="component" value="Unassembled WGS sequence"/>
</dbReference>
<comment type="caution">
    <text evidence="8">The sequence shown here is derived from an EMBL/GenBank/DDBJ whole genome shotgun (WGS) entry which is preliminary data.</text>
</comment>
<dbReference type="PANTHER" id="PTHR31225">
    <property type="entry name" value="OS04G0344100 PROTEIN-RELATED"/>
    <property type="match status" value="1"/>
</dbReference>
<dbReference type="Gene3D" id="1.50.10.130">
    <property type="entry name" value="Terpene synthase, N-terminal domain"/>
    <property type="match status" value="1"/>
</dbReference>
<keyword evidence="2" id="KW-0479">Metal-binding</keyword>
<evidence type="ECO:0000259" key="7">
    <source>
        <dbReference type="Pfam" id="PF03936"/>
    </source>
</evidence>
<sequence length="569" mass="65076">MAVSELRVSSLKTSLSSHNSRPSMYKPWNLSFQTSSPGSMHNKLSIKSIAFPDKWQVHSQTNLGAKSLEQVKRVSQETLLNSSNSQRTLKMIDTIQRLGIEHHFEEEIKTQLGRVGNWDADGDLFATALQFRLLRHNGCPTFSDVFNKFLDRSGKFKESITGDIWGMLSLFEASTLGAKGEEVLQQAMKFTKRHLHQLLPQLDPKVGKLISGALLLPRHLRMATLEAKNYIVEYSQESNKIPALLELARLDFDIAQSMHRKELAEISRWWKNLELVETIGFGRDGPVECYLWVLGIFPEPHYSNCRIELAKAICVLQVMDDMFDTYGKLDELILFTEAIKRWDLDAMEQLPEYMKICYMALYNTVHESAYRIQKEHGKTVVNCLKRTWMDIFDAYLKEAKWFNNKYVPTLREYLDNGVISSASCMALVYATLLVGNDLSKNTISMMNPYPRIFCCSGEILRLWDDLGTSRDEQQRGDNASSIQCLMLENNIFDENVARKYIKNLIGNLWSELNGLAFTTTALPYSVMKVSLNMARTAQVIYQHGDDQSTPTVDDHVQTLLFRPLPPIKP</sequence>
<dbReference type="GO" id="GO:0016829">
    <property type="term" value="F:lyase activity"/>
    <property type="evidence" value="ECO:0007669"/>
    <property type="project" value="UniProtKB-KW"/>
</dbReference>
<dbReference type="AlphaFoldDB" id="A0ABD1M7Q1"/>
<evidence type="ECO:0000256" key="2">
    <source>
        <dbReference type="ARBA" id="ARBA00022723"/>
    </source>
</evidence>
<evidence type="ECO:0000313" key="8">
    <source>
        <dbReference type="EMBL" id="KAL2331792.1"/>
    </source>
</evidence>
<feature type="compositionally biased region" description="Low complexity" evidence="5">
    <location>
        <begin position="1"/>
        <end position="20"/>
    </location>
</feature>
<dbReference type="InterPro" id="IPR050148">
    <property type="entry name" value="Terpene_synthase-like"/>
</dbReference>
<evidence type="ECO:0000259" key="6">
    <source>
        <dbReference type="Pfam" id="PF01397"/>
    </source>
</evidence>
<dbReference type="SFLD" id="SFLDS00005">
    <property type="entry name" value="Isoprenoid_Synthase_Type_I"/>
    <property type="match status" value="1"/>
</dbReference>
<name>A0ABD1M7Q1_9FABA</name>
<dbReference type="InterPro" id="IPR005630">
    <property type="entry name" value="Terpene_synthase_metal-bd"/>
</dbReference>
<organism evidence="8 9">
    <name type="scientific">Flemingia macrophylla</name>
    <dbReference type="NCBI Taxonomy" id="520843"/>
    <lineage>
        <taxon>Eukaryota</taxon>
        <taxon>Viridiplantae</taxon>
        <taxon>Streptophyta</taxon>
        <taxon>Embryophyta</taxon>
        <taxon>Tracheophyta</taxon>
        <taxon>Spermatophyta</taxon>
        <taxon>Magnoliopsida</taxon>
        <taxon>eudicotyledons</taxon>
        <taxon>Gunneridae</taxon>
        <taxon>Pentapetalae</taxon>
        <taxon>rosids</taxon>
        <taxon>fabids</taxon>
        <taxon>Fabales</taxon>
        <taxon>Fabaceae</taxon>
        <taxon>Papilionoideae</taxon>
        <taxon>50 kb inversion clade</taxon>
        <taxon>NPAAA clade</taxon>
        <taxon>indigoferoid/millettioid clade</taxon>
        <taxon>Phaseoleae</taxon>
        <taxon>Flemingia</taxon>
    </lineage>
</organism>
<dbReference type="Gene3D" id="1.10.600.10">
    <property type="entry name" value="Farnesyl Diphosphate Synthase"/>
    <property type="match status" value="1"/>
</dbReference>
<dbReference type="SUPFAM" id="SSF48576">
    <property type="entry name" value="Terpenoid synthases"/>
    <property type="match status" value="1"/>
</dbReference>
<dbReference type="SFLD" id="SFLDG01019">
    <property type="entry name" value="Terpene_Cyclase_Like_1_C_Termi"/>
    <property type="match status" value="1"/>
</dbReference>
<dbReference type="InterPro" id="IPR001906">
    <property type="entry name" value="Terpene_synth_N"/>
</dbReference>
<accession>A0ABD1M7Q1</accession>